<dbReference type="SUPFAM" id="SSF46565">
    <property type="entry name" value="Chaperone J-domain"/>
    <property type="match status" value="1"/>
</dbReference>
<comment type="function">
    <text evidence="4">Co-chaperone for Hsp70 protein HSPA5/BiP that acts as a key repressor of the ERN1/IRE1-mediated unfolded protein response (UPR). J domain-containing co-chaperones stimulate the ATPase activity of Hsp70 proteins and are required for efficient substrate recognition by Hsp70 proteins. In the unstressed endoplasmic reticulum, interacts with the luminal region of ERN1/IRE1 and selectively recruits HSPA5/BiP: HSPA5/BiP disrupts the dimerization of the active ERN1/IRE1 luminal region, thereby inactivating ERN1/IRE1. Also involved in endoplasmic reticulum-associated degradation (ERAD) of misfolded proteins. Required for survival of B-cell progenitors and normal antibody production.</text>
</comment>
<dbReference type="InterPro" id="IPR051948">
    <property type="entry name" value="Hsp70_co-chaperone_J-domain"/>
</dbReference>
<evidence type="ECO:0000256" key="6">
    <source>
        <dbReference type="SAM" id="SignalP"/>
    </source>
</evidence>
<proteinExistence type="predicted"/>
<dbReference type="PANTHER" id="PTHR44360:SF1">
    <property type="entry name" value="DNAJ HOMOLOG SUBFAMILY B MEMBER 9"/>
    <property type="match status" value="1"/>
</dbReference>
<feature type="signal peptide" evidence="6">
    <location>
        <begin position="1"/>
        <end position="20"/>
    </location>
</feature>
<dbReference type="PROSITE" id="PS50076">
    <property type="entry name" value="DNAJ_2"/>
    <property type="match status" value="1"/>
</dbReference>
<dbReference type="GO" id="GO:0051087">
    <property type="term" value="F:protein-folding chaperone binding"/>
    <property type="evidence" value="ECO:0007669"/>
    <property type="project" value="TreeGrafter"/>
</dbReference>
<evidence type="ECO:0000256" key="1">
    <source>
        <dbReference type="ARBA" id="ARBA00023186"/>
    </source>
</evidence>
<dbReference type="Proteomes" id="UP000192247">
    <property type="component" value="Unassembled WGS sequence"/>
</dbReference>
<dbReference type="CDD" id="cd06257">
    <property type="entry name" value="DnaJ"/>
    <property type="match status" value="1"/>
</dbReference>
<dbReference type="PANTHER" id="PTHR44360">
    <property type="entry name" value="DNAJ HOMOLOG SUBFAMILY B MEMBER 9"/>
    <property type="match status" value="1"/>
</dbReference>
<feature type="chain" id="PRO_5012799952" description="DnaJ homolog subfamily B member 9" evidence="6">
    <location>
        <begin position="21"/>
        <end position="208"/>
    </location>
</feature>
<evidence type="ECO:0000256" key="5">
    <source>
        <dbReference type="ARBA" id="ARBA00046365"/>
    </source>
</evidence>
<dbReference type="GO" id="GO:0005783">
    <property type="term" value="C:endoplasmic reticulum"/>
    <property type="evidence" value="ECO:0007669"/>
    <property type="project" value="TreeGrafter"/>
</dbReference>
<dbReference type="GO" id="GO:0051787">
    <property type="term" value="F:misfolded protein binding"/>
    <property type="evidence" value="ECO:0007669"/>
    <property type="project" value="TreeGrafter"/>
</dbReference>
<protein>
    <recommendedName>
        <fullName evidence="2">DnaJ homolog subfamily B member 9</fullName>
    </recommendedName>
    <alternativeName>
        <fullName evidence="3">Endoplasmic reticulum DNA J domain-containing protein 4</fullName>
    </alternativeName>
</protein>
<reference evidence="8 9" key="1">
    <citation type="journal article" date="2017" name="Gigascience">
        <title>Draft genome of the honey bee ectoparasitic mite, Tropilaelaps mercedesae, is shaped by the parasitic life history.</title>
        <authorList>
            <person name="Dong X."/>
            <person name="Armstrong S.D."/>
            <person name="Xia D."/>
            <person name="Makepeace B.L."/>
            <person name="Darby A.C."/>
            <person name="Kadowaki T."/>
        </authorList>
    </citation>
    <scope>NUCLEOTIDE SEQUENCE [LARGE SCALE GENOMIC DNA]</scope>
    <source>
        <strain evidence="8">Wuxi-XJTLU</strain>
    </source>
</reference>
<dbReference type="PROSITE" id="PS00636">
    <property type="entry name" value="DNAJ_1"/>
    <property type="match status" value="1"/>
</dbReference>
<dbReference type="GO" id="GO:0036503">
    <property type="term" value="P:ERAD pathway"/>
    <property type="evidence" value="ECO:0007669"/>
    <property type="project" value="TreeGrafter"/>
</dbReference>
<comment type="caution">
    <text evidence="8">The sequence shown here is derived from an EMBL/GenBank/DDBJ whole genome shotgun (WGS) entry which is preliminary data.</text>
</comment>
<keyword evidence="1" id="KW-0143">Chaperone</keyword>
<dbReference type="Pfam" id="PF00226">
    <property type="entry name" value="DnaJ"/>
    <property type="match status" value="1"/>
</dbReference>
<dbReference type="InterPro" id="IPR001623">
    <property type="entry name" value="DnaJ_domain"/>
</dbReference>
<keyword evidence="9" id="KW-1185">Reference proteome</keyword>
<evidence type="ECO:0000313" key="8">
    <source>
        <dbReference type="EMBL" id="OQR78456.1"/>
    </source>
</evidence>
<dbReference type="Gene3D" id="1.10.287.110">
    <property type="entry name" value="DnaJ domain"/>
    <property type="match status" value="1"/>
</dbReference>
<organism evidence="8 9">
    <name type="scientific">Tropilaelaps mercedesae</name>
    <dbReference type="NCBI Taxonomy" id="418985"/>
    <lineage>
        <taxon>Eukaryota</taxon>
        <taxon>Metazoa</taxon>
        <taxon>Ecdysozoa</taxon>
        <taxon>Arthropoda</taxon>
        <taxon>Chelicerata</taxon>
        <taxon>Arachnida</taxon>
        <taxon>Acari</taxon>
        <taxon>Parasitiformes</taxon>
        <taxon>Mesostigmata</taxon>
        <taxon>Gamasina</taxon>
        <taxon>Dermanyssoidea</taxon>
        <taxon>Laelapidae</taxon>
        <taxon>Tropilaelaps</taxon>
    </lineage>
</organism>
<dbReference type="InterPro" id="IPR036869">
    <property type="entry name" value="J_dom_sf"/>
</dbReference>
<keyword evidence="6" id="KW-0732">Signal</keyword>
<sequence length="208" mass="23595">MRLCSLVALCTTALVVAVSASDNLYEILGVKRSSSQKDIKRAFRKLAIKYHPDKNKEKGTEQKFQRIARAYEILSNEDKRAKYDRFGTTNGSPSRGEPSDFDTHFNVNAFFQRFDEARMFHQSHRGAHNGDNGHFSFSFGNMDLNDIFHDDDDEHRNGLFKDFFSASDSFFGNIDHMRQVQTQQGSGGNCHTVTKRAGNIVSTYTTCS</sequence>
<dbReference type="OrthoDB" id="552049at2759"/>
<gene>
    <name evidence="8" type="ORF">BIW11_06395</name>
</gene>
<feature type="domain" description="J" evidence="7">
    <location>
        <begin position="23"/>
        <end position="87"/>
    </location>
</feature>
<dbReference type="AlphaFoldDB" id="A0A1V9XY93"/>
<dbReference type="PRINTS" id="PR00625">
    <property type="entry name" value="JDOMAIN"/>
</dbReference>
<dbReference type="InterPro" id="IPR018253">
    <property type="entry name" value="DnaJ_domain_CS"/>
</dbReference>
<comment type="subunit">
    <text evidence="5">Interacts with HSPA5/BiP; interaction is direct. Interacts with ERN1/IRE1 (via the luminal region). Interacts with DERL1.</text>
</comment>
<evidence type="ECO:0000259" key="7">
    <source>
        <dbReference type="PROSITE" id="PS50076"/>
    </source>
</evidence>
<dbReference type="InParanoid" id="A0A1V9XY93"/>
<evidence type="ECO:0000256" key="3">
    <source>
        <dbReference type="ARBA" id="ARBA00041533"/>
    </source>
</evidence>
<name>A0A1V9XY93_9ACAR</name>
<evidence type="ECO:0000256" key="2">
    <source>
        <dbReference type="ARBA" id="ARBA00040158"/>
    </source>
</evidence>
<evidence type="ECO:0000256" key="4">
    <source>
        <dbReference type="ARBA" id="ARBA00045428"/>
    </source>
</evidence>
<dbReference type="EMBL" id="MNPL01002197">
    <property type="protein sequence ID" value="OQR78456.1"/>
    <property type="molecule type" value="Genomic_DNA"/>
</dbReference>
<dbReference type="SMART" id="SM00271">
    <property type="entry name" value="DnaJ"/>
    <property type="match status" value="1"/>
</dbReference>
<accession>A0A1V9XY93</accession>
<evidence type="ECO:0000313" key="9">
    <source>
        <dbReference type="Proteomes" id="UP000192247"/>
    </source>
</evidence>
<dbReference type="STRING" id="418985.A0A1V9XY93"/>